<evidence type="ECO:0000256" key="1">
    <source>
        <dbReference type="SAM" id="Phobius"/>
    </source>
</evidence>
<dbReference type="Proteomes" id="UP000653493">
    <property type="component" value="Unassembled WGS sequence"/>
</dbReference>
<name>A0A918LED3_STRGD</name>
<dbReference type="EMBL" id="BMSL01000005">
    <property type="protein sequence ID" value="GGS34840.1"/>
    <property type="molecule type" value="Genomic_DNA"/>
</dbReference>
<sequence>MRRSWALTRAARARTTGICPLGTAVVTVAFLASERLGTYAAHGAGLLMPAATDDNVWVTGVLVRVTPVAVALVLLPLVPAPAGVVLACPRERLAARVTPPSQPSGSSQRSLTDI</sequence>
<evidence type="ECO:0000313" key="2">
    <source>
        <dbReference type="EMBL" id="GGS34840.1"/>
    </source>
</evidence>
<accession>A0A918LED3</accession>
<keyword evidence="1" id="KW-0472">Membrane</keyword>
<comment type="caution">
    <text evidence="2">The sequence shown here is derived from an EMBL/GenBank/DDBJ whole genome shotgun (WGS) entry which is preliminary data.</text>
</comment>
<keyword evidence="1" id="KW-1133">Transmembrane helix</keyword>
<dbReference type="AlphaFoldDB" id="A0A918LED3"/>
<reference evidence="2" key="2">
    <citation type="submission" date="2020-09" db="EMBL/GenBank/DDBJ databases">
        <authorList>
            <person name="Sun Q."/>
            <person name="Ohkuma M."/>
        </authorList>
    </citation>
    <scope>NUCLEOTIDE SEQUENCE</scope>
    <source>
        <strain evidence="2">JCM 4234</strain>
    </source>
</reference>
<reference evidence="2" key="1">
    <citation type="journal article" date="2014" name="Int. J. Syst. Evol. Microbiol.">
        <title>Complete genome sequence of Corynebacterium casei LMG S-19264T (=DSM 44701T), isolated from a smear-ripened cheese.</title>
        <authorList>
            <consortium name="US DOE Joint Genome Institute (JGI-PGF)"/>
            <person name="Walter F."/>
            <person name="Albersmeier A."/>
            <person name="Kalinowski J."/>
            <person name="Ruckert C."/>
        </authorList>
    </citation>
    <scope>NUCLEOTIDE SEQUENCE</scope>
    <source>
        <strain evidence="2">JCM 4234</strain>
    </source>
</reference>
<keyword evidence="1" id="KW-0812">Transmembrane</keyword>
<proteinExistence type="predicted"/>
<evidence type="ECO:0000313" key="3">
    <source>
        <dbReference type="Proteomes" id="UP000653493"/>
    </source>
</evidence>
<organism evidence="2 3">
    <name type="scientific">Streptomyces griseoviridis</name>
    <dbReference type="NCBI Taxonomy" id="45398"/>
    <lineage>
        <taxon>Bacteria</taxon>
        <taxon>Bacillati</taxon>
        <taxon>Actinomycetota</taxon>
        <taxon>Actinomycetes</taxon>
        <taxon>Kitasatosporales</taxon>
        <taxon>Streptomycetaceae</taxon>
        <taxon>Streptomyces</taxon>
    </lineage>
</organism>
<keyword evidence="3" id="KW-1185">Reference proteome</keyword>
<feature type="transmembrane region" description="Helical" evidence="1">
    <location>
        <begin position="67"/>
        <end position="88"/>
    </location>
</feature>
<gene>
    <name evidence="2" type="ORF">GCM10010238_25250</name>
</gene>
<protein>
    <submittedName>
        <fullName evidence="2">Uncharacterized protein</fullName>
    </submittedName>
</protein>